<keyword evidence="3" id="KW-1185">Reference proteome</keyword>
<proteinExistence type="predicted"/>
<dbReference type="Proteomes" id="UP000248014">
    <property type="component" value="Unassembled WGS sequence"/>
</dbReference>
<keyword evidence="1" id="KW-0812">Transmembrane</keyword>
<keyword evidence="1" id="KW-1133">Transmembrane helix</keyword>
<sequence length="156" mass="17158">MTTFAIYKFAHVLGIILLLGNITVTAVWKVFADRTRDASIIGFGQRMVTGTDFGLTVPGIVLTIIGGYGAMYEARYDFPGPAWLLWSQICFVAAGVIWLGLLIPIQVRQARMARAFEHGAPVPEGYRALARQWLVWGLIATVPLVAALYFMLDKPG</sequence>
<evidence type="ECO:0000313" key="3">
    <source>
        <dbReference type="Proteomes" id="UP000248014"/>
    </source>
</evidence>
<dbReference type="Pfam" id="PF10027">
    <property type="entry name" value="DUF2269"/>
    <property type="match status" value="1"/>
</dbReference>
<feature type="transmembrane region" description="Helical" evidence="1">
    <location>
        <begin position="12"/>
        <end position="32"/>
    </location>
</feature>
<dbReference type="AlphaFoldDB" id="A0A2V3V7H2"/>
<protein>
    <submittedName>
        <fullName evidence="2">Putative membrane protein</fullName>
    </submittedName>
</protein>
<feature type="transmembrane region" description="Helical" evidence="1">
    <location>
        <begin position="133"/>
        <end position="152"/>
    </location>
</feature>
<organism evidence="2 3">
    <name type="scientific">Blastomonas natatoria</name>
    <dbReference type="NCBI Taxonomy" id="34015"/>
    <lineage>
        <taxon>Bacteria</taxon>
        <taxon>Pseudomonadati</taxon>
        <taxon>Pseudomonadota</taxon>
        <taxon>Alphaproteobacteria</taxon>
        <taxon>Sphingomonadales</taxon>
        <taxon>Sphingomonadaceae</taxon>
        <taxon>Blastomonas</taxon>
    </lineage>
</organism>
<dbReference type="RefSeq" id="WP_110298278.1">
    <property type="nucleotide sequence ID" value="NZ_QJJM01000004.1"/>
</dbReference>
<dbReference type="InterPro" id="IPR018729">
    <property type="entry name" value="DUF2269_transmembrane"/>
</dbReference>
<comment type="caution">
    <text evidence="2">The sequence shown here is derived from an EMBL/GenBank/DDBJ whole genome shotgun (WGS) entry which is preliminary data.</text>
</comment>
<dbReference type="EMBL" id="QJJM01000004">
    <property type="protein sequence ID" value="PXW77723.1"/>
    <property type="molecule type" value="Genomic_DNA"/>
</dbReference>
<reference evidence="2 3" key="1">
    <citation type="submission" date="2018-05" db="EMBL/GenBank/DDBJ databases">
        <title>Genomic Encyclopedia of Type Strains, Phase IV (KMG-IV): sequencing the most valuable type-strain genomes for metagenomic binning, comparative biology and taxonomic classification.</title>
        <authorList>
            <person name="Goeker M."/>
        </authorList>
    </citation>
    <scope>NUCLEOTIDE SEQUENCE [LARGE SCALE GENOMIC DNA]</scope>
    <source>
        <strain evidence="2 3">DSM 3183</strain>
    </source>
</reference>
<dbReference type="OrthoDB" id="9786302at2"/>
<evidence type="ECO:0000313" key="2">
    <source>
        <dbReference type="EMBL" id="PXW77723.1"/>
    </source>
</evidence>
<gene>
    <name evidence="2" type="ORF">C7451_104219</name>
</gene>
<name>A0A2V3V7H2_9SPHN</name>
<accession>A0A2V3V7H2</accession>
<feature type="transmembrane region" description="Helical" evidence="1">
    <location>
        <begin position="83"/>
        <end position="105"/>
    </location>
</feature>
<keyword evidence="1" id="KW-0472">Membrane</keyword>
<feature type="transmembrane region" description="Helical" evidence="1">
    <location>
        <begin position="53"/>
        <end position="71"/>
    </location>
</feature>
<evidence type="ECO:0000256" key="1">
    <source>
        <dbReference type="SAM" id="Phobius"/>
    </source>
</evidence>